<dbReference type="RefSeq" id="WP_109726958.1">
    <property type="nucleotide sequence ID" value="NZ_QGDI01000008.1"/>
</dbReference>
<gene>
    <name evidence="3" type="ORF">IE37_02204</name>
</gene>
<feature type="transmembrane region" description="Helical" evidence="1">
    <location>
        <begin position="198"/>
        <end position="217"/>
    </location>
</feature>
<feature type="transmembrane region" description="Helical" evidence="1">
    <location>
        <begin position="94"/>
        <end position="119"/>
    </location>
</feature>
<dbReference type="AlphaFoldDB" id="A0A315Y0T5"/>
<evidence type="ECO:0000259" key="2">
    <source>
        <dbReference type="Pfam" id="PF14501"/>
    </source>
</evidence>
<proteinExistence type="predicted"/>
<dbReference type="OrthoDB" id="1852641at2"/>
<accession>A0A315Y0T5</accession>
<keyword evidence="1" id="KW-1133">Transmembrane helix</keyword>
<feature type="transmembrane region" description="Helical" evidence="1">
    <location>
        <begin position="65"/>
        <end position="82"/>
    </location>
</feature>
<dbReference type="SUPFAM" id="SSF55874">
    <property type="entry name" value="ATPase domain of HSP90 chaperone/DNA topoisomerase II/histidine kinase"/>
    <property type="match status" value="1"/>
</dbReference>
<dbReference type="PANTHER" id="PTHR40448">
    <property type="entry name" value="TWO-COMPONENT SENSOR HISTIDINE KINASE"/>
    <property type="match status" value="1"/>
</dbReference>
<evidence type="ECO:0000313" key="3">
    <source>
        <dbReference type="EMBL" id="PWJ11939.1"/>
    </source>
</evidence>
<dbReference type="PANTHER" id="PTHR40448:SF1">
    <property type="entry name" value="TWO-COMPONENT SENSOR HISTIDINE KINASE"/>
    <property type="match status" value="1"/>
</dbReference>
<reference evidence="3 4" key="1">
    <citation type="submission" date="2018-05" db="EMBL/GenBank/DDBJ databases">
        <title>The Hungate 1000. A catalogue of reference genomes from the rumen microbiome.</title>
        <authorList>
            <person name="Kelly W."/>
        </authorList>
    </citation>
    <scope>NUCLEOTIDE SEQUENCE [LARGE SCALE GENOMIC DNA]</scope>
    <source>
        <strain evidence="3 4">SAb67</strain>
    </source>
</reference>
<dbReference type="InterPro" id="IPR032834">
    <property type="entry name" value="NatK-like_C"/>
</dbReference>
<feature type="transmembrane region" description="Helical" evidence="1">
    <location>
        <begin position="131"/>
        <end position="153"/>
    </location>
</feature>
<feature type="transmembrane region" description="Helical" evidence="1">
    <location>
        <begin position="6"/>
        <end position="26"/>
    </location>
</feature>
<organism evidence="3 4">
    <name type="scientific">Ruminococcus flavefaciens</name>
    <dbReference type="NCBI Taxonomy" id="1265"/>
    <lineage>
        <taxon>Bacteria</taxon>
        <taxon>Bacillati</taxon>
        <taxon>Bacillota</taxon>
        <taxon>Clostridia</taxon>
        <taxon>Eubacteriales</taxon>
        <taxon>Oscillospiraceae</taxon>
        <taxon>Ruminococcus</taxon>
    </lineage>
</organism>
<feature type="domain" description="Sensor histidine kinase NatK-like C-terminal" evidence="2">
    <location>
        <begin position="337"/>
        <end position="437"/>
    </location>
</feature>
<keyword evidence="1" id="KW-0472">Membrane</keyword>
<name>A0A315Y0T5_RUMFL</name>
<dbReference type="InterPro" id="IPR036890">
    <property type="entry name" value="HATPase_C_sf"/>
</dbReference>
<dbReference type="EMBL" id="QGDI01000008">
    <property type="protein sequence ID" value="PWJ11939.1"/>
    <property type="molecule type" value="Genomic_DNA"/>
</dbReference>
<feature type="transmembrane region" description="Helical" evidence="1">
    <location>
        <begin position="38"/>
        <end position="59"/>
    </location>
</feature>
<dbReference type="Gene3D" id="3.30.565.10">
    <property type="entry name" value="Histidine kinase-like ATPase, C-terminal domain"/>
    <property type="match status" value="1"/>
</dbReference>
<protein>
    <submittedName>
        <fullName evidence="3">GHKL domain-containing protein</fullName>
    </submittedName>
</protein>
<dbReference type="Pfam" id="PF14501">
    <property type="entry name" value="HATPase_c_5"/>
    <property type="match status" value="1"/>
</dbReference>
<keyword evidence="1" id="KW-0812">Transmembrane</keyword>
<sequence>MRSVIWTTFEIAINIFQGFAFCFYSYKYLNKGKFKSFIFSSGTVFSLILAAVITFFNYITIFEHFWALLYSAIIFIYAMMKLNGTIANKAFSAIIPIFIMIISSAFITNFFSVLFGIPFESILSGESIPRMLTLVSAQLIIVYLQMVSLKILNKGENNSSLNVQEWIIILSLLGISILISAVLNFISLEGVSKRGHYFVVLIFFGVLLVNIMILYIVSNLSRANNVRHENQLLKLRQEYNQQYISSANAEYEVIRRIRHDFKDNISAVYRLVEEDRKQEALKYMKEYLAELAEKEVFIKTNNPVVNAVINSKLSAAKSYGINIVCICISDFSGIADLDLCSLLSNILDNAISACKSCLPESKRIYMNISADEYKYDFCVKNTISTSVLKNNPKLLTDKRNKKEHGLGVKIIKSIAEKYEGKVDFYEESDEFCCRVILKKGID</sequence>
<dbReference type="Proteomes" id="UP000245720">
    <property type="component" value="Unassembled WGS sequence"/>
</dbReference>
<dbReference type="GO" id="GO:0042802">
    <property type="term" value="F:identical protein binding"/>
    <property type="evidence" value="ECO:0007669"/>
    <property type="project" value="TreeGrafter"/>
</dbReference>
<comment type="caution">
    <text evidence="3">The sequence shown here is derived from an EMBL/GenBank/DDBJ whole genome shotgun (WGS) entry which is preliminary data.</text>
</comment>
<feature type="transmembrane region" description="Helical" evidence="1">
    <location>
        <begin position="165"/>
        <end position="186"/>
    </location>
</feature>
<evidence type="ECO:0000256" key="1">
    <source>
        <dbReference type="SAM" id="Phobius"/>
    </source>
</evidence>
<evidence type="ECO:0000313" key="4">
    <source>
        <dbReference type="Proteomes" id="UP000245720"/>
    </source>
</evidence>